<dbReference type="InterPro" id="IPR013483">
    <property type="entry name" value="MoaA"/>
</dbReference>
<keyword evidence="6" id="KW-0408">Iron</keyword>
<dbReference type="GO" id="GO:0005525">
    <property type="term" value="F:GTP binding"/>
    <property type="evidence" value="ECO:0007669"/>
    <property type="project" value="UniProtKB-KW"/>
</dbReference>
<keyword evidence="3" id="KW-0949">S-adenosyl-L-methionine</keyword>
<dbReference type="SFLD" id="SFLDS00029">
    <property type="entry name" value="Radical_SAM"/>
    <property type="match status" value="1"/>
</dbReference>
<dbReference type="Pfam" id="PF06463">
    <property type="entry name" value="Mob_synth_C"/>
    <property type="match status" value="1"/>
</dbReference>
<reference evidence="12 13" key="1">
    <citation type="submission" date="2020-07" db="EMBL/GenBank/DDBJ databases">
        <title>Bacterium isolated from marine sediment.</title>
        <authorList>
            <person name="Shang D."/>
            <person name="Du Z.-J."/>
        </authorList>
    </citation>
    <scope>NUCLEOTIDE SEQUENCE [LARGE SCALE GENOMIC DNA]</scope>
    <source>
        <strain evidence="12 13">S7007</strain>
    </source>
</reference>
<dbReference type="EMBL" id="JACGLS010000004">
    <property type="protein sequence ID" value="MBA6156801.1"/>
    <property type="molecule type" value="Genomic_DNA"/>
</dbReference>
<dbReference type="Gene3D" id="3.20.20.70">
    <property type="entry name" value="Aldolase class I"/>
    <property type="match status" value="1"/>
</dbReference>
<evidence type="ECO:0000256" key="7">
    <source>
        <dbReference type="ARBA" id="ARBA00023014"/>
    </source>
</evidence>
<accession>A0A839AT39</accession>
<keyword evidence="8" id="KW-0342">GTP-binding</keyword>
<name>A0A839AT39_9FLAO</name>
<dbReference type="PANTHER" id="PTHR22960">
    <property type="entry name" value="MOLYBDOPTERIN COFACTOR SYNTHESIS PROTEIN A"/>
    <property type="match status" value="1"/>
</dbReference>
<dbReference type="Pfam" id="PF04055">
    <property type="entry name" value="Radical_SAM"/>
    <property type="match status" value="1"/>
</dbReference>
<gene>
    <name evidence="12" type="primary">moaA</name>
    <name evidence="12" type="ORF">H3Z83_09770</name>
</gene>
<dbReference type="NCBIfam" id="TIGR02666">
    <property type="entry name" value="moaA"/>
    <property type="match status" value="1"/>
</dbReference>
<dbReference type="InterPro" id="IPR058240">
    <property type="entry name" value="rSAM_sf"/>
</dbReference>
<dbReference type="InterPro" id="IPR050105">
    <property type="entry name" value="MoCo_biosynth_MoaA/MoaC"/>
</dbReference>
<dbReference type="SFLD" id="SFLDG01383">
    <property type="entry name" value="cyclic_pyranopterin_phosphate"/>
    <property type="match status" value="1"/>
</dbReference>
<evidence type="ECO:0000256" key="8">
    <source>
        <dbReference type="ARBA" id="ARBA00023134"/>
    </source>
</evidence>
<dbReference type="GO" id="GO:0046872">
    <property type="term" value="F:metal ion binding"/>
    <property type="evidence" value="ECO:0007669"/>
    <property type="project" value="UniProtKB-KW"/>
</dbReference>
<dbReference type="InterPro" id="IPR010505">
    <property type="entry name" value="MoaA_twitch"/>
</dbReference>
<keyword evidence="5" id="KW-0547">Nucleotide-binding</keyword>
<dbReference type="SUPFAM" id="SSF102114">
    <property type="entry name" value="Radical SAM enzymes"/>
    <property type="match status" value="1"/>
</dbReference>
<evidence type="ECO:0000256" key="6">
    <source>
        <dbReference type="ARBA" id="ARBA00023004"/>
    </source>
</evidence>
<comment type="caution">
    <text evidence="12">The sequence shown here is derived from an EMBL/GenBank/DDBJ whole genome shotgun (WGS) entry which is preliminary data.</text>
</comment>
<dbReference type="CDD" id="cd21117">
    <property type="entry name" value="Twitch_MoaA"/>
    <property type="match status" value="1"/>
</dbReference>
<dbReference type="GO" id="GO:0061798">
    <property type="term" value="F:GTP 3',8'-cyclase activity"/>
    <property type="evidence" value="ECO:0007669"/>
    <property type="project" value="TreeGrafter"/>
</dbReference>
<evidence type="ECO:0000313" key="13">
    <source>
        <dbReference type="Proteomes" id="UP000563906"/>
    </source>
</evidence>
<sequence>MSKLIDNFGRQISYVRLAVTDRCNLRCQYCMPAQGIDIVPRKELLTYKEMYRIIRVLTELGVNKVRLTGGEPFARKDFMPFLEMLSYNDLLDAINITTNGALVSKHIHTLEKLDKIKNINLSIDSLHADKFAKITRRDVFPEVYKTFELLEKSSLNLKLNVVVQSGFNTDEINDFVALTKDKNIAVRFIEEMPFNGKGLRDTKENWNYTKILDKIKSKYDVKTIVSEKSSTSRNFSIDSHQGTVGIIPAFTRTICNDCNRIRITSTGTFKNCLFDDGVFNLRDFIRNGASNDDLKELFLSLIKEKPENGFIAEANRKKGNVSESMSTIGG</sequence>
<evidence type="ECO:0000259" key="11">
    <source>
        <dbReference type="PROSITE" id="PS51918"/>
    </source>
</evidence>
<dbReference type="AlphaFoldDB" id="A0A839AT39"/>
<dbReference type="InterPro" id="IPR007197">
    <property type="entry name" value="rSAM"/>
</dbReference>
<dbReference type="Proteomes" id="UP000563906">
    <property type="component" value="Unassembled WGS sequence"/>
</dbReference>
<dbReference type="InterPro" id="IPR013785">
    <property type="entry name" value="Aldolase_TIM"/>
</dbReference>
<dbReference type="CDD" id="cd01335">
    <property type="entry name" value="Radical_SAM"/>
    <property type="match status" value="1"/>
</dbReference>
<organism evidence="12 13">
    <name type="scientific">Tenacibaculum pelagium</name>
    <dbReference type="NCBI Taxonomy" id="2759527"/>
    <lineage>
        <taxon>Bacteria</taxon>
        <taxon>Pseudomonadati</taxon>
        <taxon>Bacteroidota</taxon>
        <taxon>Flavobacteriia</taxon>
        <taxon>Flavobacteriales</taxon>
        <taxon>Flavobacteriaceae</taxon>
        <taxon>Tenacibaculum</taxon>
    </lineage>
</organism>
<dbReference type="PANTHER" id="PTHR22960:SF0">
    <property type="entry name" value="MOLYBDENUM COFACTOR BIOSYNTHESIS PROTEIN 1"/>
    <property type="match status" value="1"/>
</dbReference>
<keyword evidence="10" id="KW-0456">Lyase</keyword>
<dbReference type="PROSITE" id="PS51918">
    <property type="entry name" value="RADICAL_SAM"/>
    <property type="match status" value="1"/>
</dbReference>
<evidence type="ECO:0000313" key="12">
    <source>
        <dbReference type="EMBL" id="MBA6156801.1"/>
    </source>
</evidence>
<evidence type="ECO:0000256" key="4">
    <source>
        <dbReference type="ARBA" id="ARBA00022723"/>
    </source>
</evidence>
<dbReference type="GO" id="GO:0051539">
    <property type="term" value="F:4 iron, 4 sulfur cluster binding"/>
    <property type="evidence" value="ECO:0007669"/>
    <property type="project" value="UniProtKB-KW"/>
</dbReference>
<evidence type="ECO:0000256" key="1">
    <source>
        <dbReference type="ARBA" id="ARBA00001966"/>
    </source>
</evidence>
<dbReference type="InterPro" id="IPR000385">
    <property type="entry name" value="MoaA_NifB_PqqE_Fe-S-bd_CS"/>
</dbReference>
<dbReference type="SFLD" id="SFLDG01386">
    <property type="entry name" value="main_SPASM_domain-containing"/>
    <property type="match status" value="1"/>
</dbReference>
<dbReference type="SFLD" id="SFLDG01067">
    <property type="entry name" value="SPASM/twitch_domain_containing"/>
    <property type="match status" value="1"/>
</dbReference>
<dbReference type="PROSITE" id="PS01305">
    <property type="entry name" value="MOAA_NIFB_PQQE"/>
    <property type="match status" value="1"/>
</dbReference>
<dbReference type="RefSeq" id="WP_182125304.1">
    <property type="nucleotide sequence ID" value="NZ_JACGLS010000004.1"/>
</dbReference>
<keyword evidence="4" id="KW-0479">Metal-binding</keyword>
<dbReference type="GO" id="GO:0061799">
    <property type="term" value="F:cyclic pyranopterin monophosphate synthase activity"/>
    <property type="evidence" value="ECO:0007669"/>
    <property type="project" value="TreeGrafter"/>
</dbReference>
<dbReference type="GO" id="GO:0006777">
    <property type="term" value="P:Mo-molybdopterin cofactor biosynthetic process"/>
    <property type="evidence" value="ECO:0007669"/>
    <property type="project" value="UniProtKB-KW"/>
</dbReference>
<evidence type="ECO:0000256" key="10">
    <source>
        <dbReference type="ARBA" id="ARBA00023239"/>
    </source>
</evidence>
<evidence type="ECO:0000256" key="3">
    <source>
        <dbReference type="ARBA" id="ARBA00022691"/>
    </source>
</evidence>
<feature type="domain" description="Radical SAM core" evidence="11">
    <location>
        <begin position="7"/>
        <end position="222"/>
    </location>
</feature>
<keyword evidence="13" id="KW-1185">Reference proteome</keyword>
<comment type="cofactor">
    <cofactor evidence="1">
        <name>[4Fe-4S] cluster</name>
        <dbReference type="ChEBI" id="CHEBI:49883"/>
    </cofactor>
</comment>
<proteinExistence type="predicted"/>
<evidence type="ECO:0000256" key="9">
    <source>
        <dbReference type="ARBA" id="ARBA00023150"/>
    </source>
</evidence>
<keyword evidence="2" id="KW-0004">4Fe-4S</keyword>
<protein>
    <submittedName>
        <fullName evidence="12">GTP 3',8-cyclase MoaA</fullName>
    </submittedName>
</protein>
<evidence type="ECO:0000256" key="2">
    <source>
        <dbReference type="ARBA" id="ARBA00022485"/>
    </source>
</evidence>
<keyword evidence="7" id="KW-0411">Iron-sulfur</keyword>
<dbReference type="InterPro" id="IPR040064">
    <property type="entry name" value="MoaA-like"/>
</dbReference>
<evidence type="ECO:0000256" key="5">
    <source>
        <dbReference type="ARBA" id="ARBA00022741"/>
    </source>
</evidence>
<keyword evidence="9" id="KW-0501">Molybdenum cofactor biosynthesis</keyword>